<organism evidence="1 2">
    <name type="scientific">Kribbella caucasensis</name>
    <dbReference type="NCBI Taxonomy" id="2512215"/>
    <lineage>
        <taxon>Bacteria</taxon>
        <taxon>Bacillati</taxon>
        <taxon>Actinomycetota</taxon>
        <taxon>Actinomycetes</taxon>
        <taxon>Propionibacteriales</taxon>
        <taxon>Kribbellaceae</taxon>
        <taxon>Kribbella</taxon>
    </lineage>
</organism>
<keyword evidence="2" id="KW-1185">Reference proteome</keyword>
<evidence type="ECO:0000313" key="1">
    <source>
        <dbReference type="EMBL" id="TDO54862.1"/>
    </source>
</evidence>
<dbReference type="AlphaFoldDB" id="A0A4R6KQJ2"/>
<proteinExistence type="predicted"/>
<protein>
    <submittedName>
        <fullName evidence="1">Uncharacterized protein</fullName>
    </submittedName>
</protein>
<dbReference type="Proteomes" id="UP000295388">
    <property type="component" value="Unassembled WGS sequence"/>
</dbReference>
<comment type="caution">
    <text evidence="1">The sequence shown here is derived from an EMBL/GenBank/DDBJ whole genome shotgun (WGS) entry which is preliminary data.</text>
</comment>
<gene>
    <name evidence="1" type="ORF">EV643_101653</name>
</gene>
<sequence>MSGTPVEAKSLNCDLPSLAYRSIPMTHLRTSSEGASSR</sequence>
<name>A0A4R6KQJ2_9ACTN</name>
<dbReference type="EMBL" id="SNWQ01000001">
    <property type="protein sequence ID" value="TDO54862.1"/>
    <property type="molecule type" value="Genomic_DNA"/>
</dbReference>
<accession>A0A4R6KQJ2</accession>
<evidence type="ECO:0000313" key="2">
    <source>
        <dbReference type="Proteomes" id="UP000295388"/>
    </source>
</evidence>
<reference evidence="1 2" key="1">
    <citation type="submission" date="2019-03" db="EMBL/GenBank/DDBJ databases">
        <title>Genomic Encyclopedia of Type Strains, Phase III (KMG-III): the genomes of soil and plant-associated and newly described type strains.</title>
        <authorList>
            <person name="Whitman W."/>
        </authorList>
    </citation>
    <scope>NUCLEOTIDE SEQUENCE [LARGE SCALE GENOMIC DNA]</scope>
    <source>
        <strain evidence="1 2">VKM Ac-2527</strain>
    </source>
</reference>